<sequence>MGFKIIEDRPTPPEVYNWRIYLMGCCIAFGALTFGYDAAFIGTTITRPGFTKAFGIDNMTAKEKTNNSSNLTSSFTAACFFGAVFAWPAMEAYGRRVALQGAAVVFNIGAIVMSVTDHNLGMIYAGRVLTGLGVGAITGVVPSYLAEISPPPIRGVLVGYFEVAYQAGNLVGFWINYGVTKTIDLHSPKAYRIPLAVQLIPGGMFAIGTLFMIESPMLLVKRGKEAQAIKNLEYLRQLPADHIYIQEELAMIHNRIAEENTVAGGEGKGIKGYFLGCVRELRVASIRHRAVLVMGMMFLQNFSGAITINYYSPSIFKAIGITDTTLWTGIYGVFKATSSFIFFLVFVDRFGRRKPWMISAGACSLLLIYLGVYIKLGHPQTTKVLSESTKKGGNAAIALIMVYAVFWAFGGNGLPWVVSAEIFPIRLRSLAGAWAGCGQWLASFAATKAFPEMLLKMDWGVFIFFAAVCLLTVAFTFIWIPETKGIPIEAMDQLFGGPTRHSQWRQKKVYPPHGFPPLEGLTDHYDGGKGMETPGLHGDSKKESADYLEHV</sequence>
<feature type="transmembrane region" description="Helical" evidence="10">
    <location>
        <begin position="324"/>
        <end position="347"/>
    </location>
</feature>
<feature type="compositionally biased region" description="Basic and acidic residues" evidence="9">
    <location>
        <begin position="538"/>
        <end position="551"/>
    </location>
</feature>
<evidence type="ECO:0000256" key="4">
    <source>
        <dbReference type="ARBA" id="ARBA00022692"/>
    </source>
</evidence>
<feature type="transmembrane region" description="Helical" evidence="10">
    <location>
        <begin position="20"/>
        <end position="41"/>
    </location>
</feature>
<dbReference type="GO" id="GO:0016020">
    <property type="term" value="C:membrane"/>
    <property type="evidence" value="ECO:0007669"/>
    <property type="project" value="UniProtKB-SubCell"/>
</dbReference>
<evidence type="ECO:0000256" key="3">
    <source>
        <dbReference type="ARBA" id="ARBA00022448"/>
    </source>
</evidence>
<dbReference type="PROSITE" id="PS50850">
    <property type="entry name" value="MFS"/>
    <property type="match status" value="1"/>
</dbReference>
<keyword evidence="4 10" id="KW-0812">Transmembrane</keyword>
<dbReference type="GO" id="GO:0005351">
    <property type="term" value="F:carbohydrate:proton symporter activity"/>
    <property type="evidence" value="ECO:0007669"/>
    <property type="project" value="TreeGrafter"/>
</dbReference>
<dbReference type="InterPro" id="IPR003663">
    <property type="entry name" value="Sugar/inositol_transpt"/>
</dbReference>
<evidence type="ECO:0000256" key="6">
    <source>
        <dbReference type="ARBA" id="ARBA00023136"/>
    </source>
</evidence>
<dbReference type="KEGG" id="ksn:43589499"/>
<dbReference type="PANTHER" id="PTHR48022">
    <property type="entry name" value="PLASTIDIC GLUCOSE TRANSPORTER 4"/>
    <property type="match status" value="1"/>
</dbReference>
<dbReference type="NCBIfam" id="TIGR00879">
    <property type="entry name" value="SP"/>
    <property type="match status" value="1"/>
</dbReference>
<dbReference type="SUPFAM" id="SSF103473">
    <property type="entry name" value="MFS general substrate transporter"/>
    <property type="match status" value="1"/>
</dbReference>
<dbReference type="EMBL" id="CP144057">
    <property type="protein sequence ID" value="WWD19928.1"/>
    <property type="molecule type" value="Genomic_DNA"/>
</dbReference>
<evidence type="ECO:0000313" key="11">
    <source>
        <dbReference type="EMBL" id="WWD19928.1"/>
    </source>
</evidence>
<dbReference type="GeneID" id="43589499"/>
<dbReference type="PRINTS" id="PR00171">
    <property type="entry name" value="SUGRTRNSPORT"/>
</dbReference>
<dbReference type="InterPro" id="IPR005829">
    <property type="entry name" value="Sugar_transporter_CS"/>
</dbReference>
<dbReference type="InterPro" id="IPR020846">
    <property type="entry name" value="MFS_dom"/>
</dbReference>
<keyword evidence="5 10" id="KW-1133">Transmembrane helix</keyword>
<dbReference type="PROSITE" id="PS00217">
    <property type="entry name" value="SUGAR_TRANSPORT_2"/>
    <property type="match status" value="1"/>
</dbReference>
<dbReference type="FunFam" id="1.20.1250.20:FF:000026">
    <property type="entry name" value="MFS quinate transporter QutD"/>
    <property type="match status" value="1"/>
</dbReference>
<dbReference type="RefSeq" id="XP_031860316.1">
    <property type="nucleotide sequence ID" value="XM_032005355.1"/>
</dbReference>
<dbReference type="AlphaFoldDB" id="A0A5M6BWW8"/>
<feature type="transmembrane region" description="Helical" evidence="10">
    <location>
        <begin position="396"/>
        <end position="418"/>
    </location>
</feature>
<feature type="transmembrane region" description="Helical" evidence="10">
    <location>
        <begin position="195"/>
        <end position="213"/>
    </location>
</feature>
<keyword evidence="3 8" id="KW-0813">Transport</keyword>
<comment type="similarity">
    <text evidence="2 8">Belongs to the major facilitator superfamily. Sugar transporter (TC 2.A.1.1) family.</text>
</comment>
<comment type="catalytic activity">
    <reaction evidence="7">
        <text>myo-inositol(out) + H(+)(out) = myo-inositol(in) + H(+)(in)</text>
        <dbReference type="Rhea" id="RHEA:60364"/>
        <dbReference type="ChEBI" id="CHEBI:15378"/>
        <dbReference type="ChEBI" id="CHEBI:17268"/>
    </reaction>
</comment>
<dbReference type="Proteomes" id="UP000322225">
    <property type="component" value="Chromosome 7"/>
</dbReference>
<dbReference type="InterPro" id="IPR036259">
    <property type="entry name" value="MFS_trans_sf"/>
</dbReference>
<evidence type="ECO:0000256" key="5">
    <source>
        <dbReference type="ARBA" id="ARBA00022989"/>
    </source>
</evidence>
<comment type="subcellular location">
    <subcellularLocation>
        <location evidence="1">Membrane</location>
        <topology evidence="1">Multi-pass membrane protein</topology>
    </subcellularLocation>
</comment>
<evidence type="ECO:0000256" key="9">
    <source>
        <dbReference type="SAM" id="MobiDB-lite"/>
    </source>
</evidence>
<dbReference type="Pfam" id="PF00083">
    <property type="entry name" value="Sugar_tr"/>
    <property type="match status" value="1"/>
</dbReference>
<evidence type="ECO:0000256" key="8">
    <source>
        <dbReference type="RuleBase" id="RU003346"/>
    </source>
</evidence>
<evidence type="ECO:0000256" key="10">
    <source>
        <dbReference type="SAM" id="Phobius"/>
    </source>
</evidence>
<dbReference type="OrthoDB" id="508119at2759"/>
<feature type="transmembrane region" description="Helical" evidence="10">
    <location>
        <begin position="290"/>
        <end position="312"/>
    </location>
</feature>
<evidence type="ECO:0000256" key="7">
    <source>
        <dbReference type="ARBA" id="ARBA00049119"/>
    </source>
</evidence>
<keyword evidence="6 10" id="KW-0472">Membrane</keyword>
<proteinExistence type="inferred from homology"/>
<keyword evidence="12" id="KW-1185">Reference proteome</keyword>
<feature type="transmembrane region" description="Helical" evidence="10">
    <location>
        <begin position="356"/>
        <end position="376"/>
    </location>
</feature>
<reference evidence="11" key="2">
    <citation type="submission" date="2024-01" db="EMBL/GenBank/DDBJ databases">
        <title>Comparative genomics of Cryptococcus and Kwoniella reveals pathogenesis evolution and contrasting modes of karyotype evolution via chromosome fusion or intercentromeric recombination.</title>
        <authorList>
            <person name="Coelho M.A."/>
            <person name="David-Palma M."/>
            <person name="Shea T."/>
            <person name="Bowers K."/>
            <person name="McGinley-Smith S."/>
            <person name="Mohammad A.W."/>
            <person name="Gnirke A."/>
            <person name="Yurkov A.M."/>
            <person name="Nowrousian M."/>
            <person name="Sun S."/>
            <person name="Cuomo C.A."/>
            <person name="Heitman J."/>
        </authorList>
    </citation>
    <scope>NUCLEOTIDE SEQUENCE</scope>
    <source>
        <strain evidence="11">CBS 12478</strain>
    </source>
</reference>
<feature type="transmembrane region" description="Helical" evidence="10">
    <location>
        <begin position="157"/>
        <end position="175"/>
    </location>
</feature>
<dbReference type="InterPro" id="IPR050360">
    <property type="entry name" value="MFS_Sugar_Transporters"/>
</dbReference>
<evidence type="ECO:0000256" key="1">
    <source>
        <dbReference type="ARBA" id="ARBA00004141"/>
    </source>
</evidence>
<organism evidence="11 12">
    <name type="scientific">Kwoniella shandongensis</name>
    <dbReference type="NCBI Taxonomy" id="1734106"/>
    <lineage>
        <taxon>Eukaryota</taxon>
        <taxon>Fungi</taxon>
        <taxon>Dikarya</taxon>
        <taxon>Basidiomycota</taxon>
        <taxon>Agaricomycotina</taxon>
        <taxon>Tremellomycetes</taxon>
        <taxon>Tremellales</taxon>
        <taxon>Cryptococcaceae</taxon>
        <taxon>Kwoniella</taxon>
    </lineage>
</organism>
<feature type="region of interest" description="Disordered" evidence="9">
    <location>
        <begin position="532"/>
        <end position="551"/>
    </location>
</feature>
<protein>
    <submittedName>
        <fullName evidence="11">Uncharacterized protein</fullName>
    </submittedName>
</protein>
<reference evidence="11" key="1">
    <citation type="submission" date="2017-08" db="EMBL/GenBank/DDBJ databases">
        <authorList>
            <person name="Cuomo C."/>
            <person name="Billmyre B."/>
            <person name="Heitman J."/>
        </authorList>
    </citation>
    <scope>NUCLEOTIDE SEQUENCE</scope>
    <source>
        <strain evidence="11">CBS 12478</strain>
    </source>
</reference>
<feature type="transmembrane region" description="Helical" evidence="10">
    <location>
        <begin position="459"/>
        <end position="480"/>
    </location>
</feature>
<feature type="transmembrane region" description="Helical" evidence="10">
    <location>
        <begin position="71"/>
        <end position="90"/>
    </location>
</feature>
<evidence type="ECO:0000256" key="2">
    <source>
        <dbReference type="ARBA" id="ARBA00010992"/>
    </source>
</evidence>
<evidence type="ECO:0000313" key="12">
    <source>
        <dbReference type="Proteomes" id="UP000322225"/>
    </source>
</evidence>
<dbReference type="PANTHER" id="PTHR48022:SF60">
    <property type="entry name" value="MAJOR FACILITATOR SUPERFAMILY (MFS) PROFILE DOMAIN-CONTAINING PROTEIN"/>
    <property type="match status" value="1"/>
</dbReference>
<name>A0A5M6BWW8_9TREE</name>
<feature type="transmembrane region" description="Helical" evidence="10">
    <location>
        <begin position="122"/>
        <end position="145"/>
    </location>
</feature>
<feature type="transmembrane region" description="Helical" evidence="10">
    <location>
        <begin position="97"/>
        <end position="116"/>
    </location>
</feature>
<gene>
    <name evidence="11" type="ORF">CI109_104400</name>
</gene>
<dbReference type="InterPro" id="IPR005828">
    <property type="entry name" value="MFS_sugar_transport-like"/>
</dbReference>
<accession>A0A5M6BWW8</accession>
<dbReference type="Gene3D" id="1.20.1250.20">
    <property type="entry name" value="MFS general substrate transporter like domains"/>
    <property type="match status" value="1"/>
</dbReference>